<accession>A0A9Q0M000</accession>
<dbReference type="EMBL" id="JAPWDV010000003">
    <property type="protein sequence ID" value="KAJ6216554.1"/>
    <property type="molecule type" value="Genomic_DNA"/>
</dbReference>
<comment type="caution">
    <text evidence="2">The sequence shown here is derived from an EMBL/GenBank/DDBJ whole genome shotgun (WGS) entry which is preliminary data.</text>
</comment>
<dbReference type="Proteomes" id="UP001142055">
    <property type="component" value="Chromosome 3"/>
</dbReference>
<feature type="region of interest" description="Disordered" evidence="1">
    <location>
        <begin position="1"/>
        <end position="50"/>
    </location>
</feature>
<proteinExistence type="predicted"/>
<keyword evidence="3" id="KW-1185">Reference proteome</keyword>
<evidence type="ECO:0000256" key="1">
    <source>
        <dbReference type="SAM" id="MobiDB-lite"/>
    </source>
</evidence>
<name>A0A9Q0M000_BLOTA</name>
<organism evidence="2 3">
    <name type="scientific">Blomia tropicalis</name>
    <name type="common">Mite</name>
    <dbReference type="NCBI Taxonomy" id="40697"/>
    <lineage>
        <taxon>Eukaryota</taxon>
        <taxon>Metazoa</taxon>
        <taxon>Ecdysozoa</taxon>
        <taxon>Arthropoda</taxon>
        <taxon>Chelicerata</taxon>
        <taxon>Arachnida</taxon>
        <taxon>Acari</taxon>
        <taxon>Acariformes</taxon>
        <taxon>Sarcoptiformes</taxon>
        <taxon>Astigmata</taxon>
        <taxon>Glycyphagoidea</taxon>
        <taxon>Echimyopodidae</taxon>
        <taxon>Blomia</taxon>
    </lineage>
</organism>
<evidence type="ECO:0000313" key="3">
    <source>
        <dbReference type="Proteomes" id="UP001142055"/>
    </source>
</evidence>
<dbReference type="AlphaFoldDB" id="A0A9Q0M000"/>
<evidence type="ECO:0000313" key="2">
    <source>
        <dbReference type="EMBL" id="KAJ6216554.1"/>
    </source>
</evidence>
<reference evidence="2" key="1">
    <citation type="submission" date="2022-12" db="EMBL/GenBank/DDBJ databases">
        <title>Genome assemblies of Blomia tropicalis.</title>
        <authorList>
            <person name="Cui Y."/>
        </authorList>
    </citation>
    <scope>NUCLEOTIDE SEQUENCE</scope>
    <source>
        <tissue evidence="2">Adult mites</tissue>
    </source>
</reference>
<protein>
    <submittedName>
        <fullName evidence="2">Uncharacterized protein</fullName>
    </submittedName>
</protein>
<sequence length="437" mass="50438">MDTIHISDSDQDVDSLDGSFDNDSLIDINEVPESPLDNENDSLNSDTESYENDLSNLFSNLSSKPAKELPEIVMIKGKTSPQNEQILDIRHIVEKQSNLNGTKFSEMKFKDFKKVKQAIERENCSERSFSNPKDYKKFNCQTSNRNKKETVLAKQMYELKKTIDLLNKKVDQLVPKKQPIKQYNFFIGRENSFVTNSEVIANQTIERKDNINFLDLTECDSIENSLIEINESYIEKVSKVPNKVEPKYLVSKAKNSISNVKFTCGTSSVDDYLSDDSLELPKSNSNSKVNSLNYKYKTGSINDFNMNVKKNTFNKIKEKANEAILKKDDHKQLLEFICKSCQNQYKDKELTEEQMKQAIHECSRHRNKPPEINSMFPVRSASTLKNRKPISIKKRTPITSHRHARLRPLELYTEWKEGLESNANKDYVHSTQLDICK</sequence>
<gene>
    <name evidence="2" type="ORF">RDWZM_007711</name>
</gene>
<dbReference type="OMA" id="NESIFDC"/>